<feature type="compositionally biased region" description="Polar residues" evidence="1">
    <location>
        <begin position="136"/>
        <end position="147"/>
    </location>
</feature>
<evidence type="ECO:0000313" key="2">
    <source>
        <dbReference type="EMBL" id="CAD7085748.1"/>
    </source>
</evidence>
<sequence length="1321" mass="150611">MDEQISKKRLTNLGGSKKEIILSRSLGADSSTGRKNAVAAAAERLAAPALDSPFFQYTEQDRRRDEDILKRFDQEIGFDDHRAIEFSRLTTIPKKRKMSKAKIVKDSVNIEPEVTELESTSYDNPNTRLQSKETSSDFIVSKSSRTSPARRRIKNTIPSDNFERYLASIIRRYPPMTERDRVMFWKFTPDTTENENGVKNESAETKSITQSTNVRKIMENNNEKPFLAGVEAKNKQKGNISEAESILLTINTTTNELIQSEFLHSADPKTISTSPVNLSETRDNSSIIKIYPRREPLRRVYGNARQMKQKSSNKDSVDSAFKVPSNEDYPNKTIKSILNKVDVSSTQKEEFYKYLGLETTSPNGRSDHTVTKKNNKRRSLRVRQMQIKQETNKRAKERRESSPPLENCDQKENEKLQRISHEAITSLSDGQSKSCNENLDDRLHPLNGCESHSISGRELLSLNGREFSYTTQRRTCGSIVRSVSDRCIESKGTNVLQIMERIDYPKQKGNSKALDNSLSLSQQPLTRSAAVNNNNNNQEIAKTTVKYNTRMYRKNGCSFGEFGQGLHMPPKEKTYEVIELGINSTQEQQETTKSPSGSTKEVRSDIIEVGRKCQKKHMQQKVPAVISCMESVAYEKPIRLKEIEEKFANMEASSIHIEDEKAMSGKSELSNNSPKDSIEVEETIDQESFQSDLNGFDTASLENEDIDFQARKSSDNSSALRSSSHESRIKSLERNSFELLSQHSKRRKSISESESPKLNSKVEFVENDLSEHNVNFLAKDEVTNLNRNQSISGKSSEYKSQPRLESEISQVELNTAKFKEKPPTDPLLVEPDIISRKPRGRKLKRLVSVHKSPLKLLRSSGSTQRLLRPKILKVLTNRLRKTKSKPKCNKKTLINVSSTTDDFLIPISMEDAAVKSDTYIAQDPSISHSVVSNSNEADELKSEVVCKANVDCLVEEEAPNLLSNPLQKSNGAVLHGFYEQDFLIIVQEQKISFWKYMKVIKMFGLPQEWELLGERDRLLNDMEITSPYKNRLCMNENNPVYVEMRAKQLPDDSFRACNMASTYVNIYYFDEWKAAVVLHSVYLDTVRCIHTDLVYTTITNSRYFVMCWKQENITNTIRTGLCKYSLTPDLNTLASIREFKTMRHEISHLQTLSDDKLIGLGGTRVTIWEHTTGDVLVDIDFITAVGETVGSIYCSVEFQNYLFLYQKQENEATGDPQLVVLAVNLSEHPFDFKTIHRHDLPSNFSCIKSSLSTNDLIIITSNESSECMLLAQQPHRLFFNNARRKLDLERFYSTGSQYFVEVSNENLIVKTIHEFLLDFVK</sequence>
<feature type="region of interest" description="Disordered" evidence="1">
    <location>
        <begin position="119"/>
        <end position="150"/>
    </location>
</feature>
<evidence type="ECO:0000313" key="3">
    <source>
        <dbReference type="Proteomes" id="UP000594454"/>
    </source>
</evidence>
<proteinExistence type="predicted"/>
<feature type="compositionally biased region" description="Basic residues" evidence="1">
    <location>
        <begin position="371"/>
        <end position="381"/>
    </location>
</feature>
<accession>A0A7R8UTM5</accession>
<reference evidence="2 3" key="1">
    <citation type="submission" date="2020-11" db="EMBL/GenBank/DDBJ databases">
        <authorList>
            <person name="Wallbank WR R."/>
            <person name="Pardo Diaz C."/>
            <person name="Kozak K."/>
            <person name="Martin S."/>
            <person name="Jiggins C."/>
            <person name="Moest M."/>
            <person name="Warren A I."/>
            <person name="Generalovic N T."/>
            <person name="Byers J.R.P. K."/>
            <person name="Montejo-Kovacevich G."/>
            <person name="Yen C E."/>
        </authorList>
    </citation>
    <scope>NUCLEOTIDE SEQUENCE [LARGE SCALE GENOMIC DNA]</scope>
</reference>
<feature type="region of interest" description="Disordered" evidence="1">
    <location>
        <begin position="304"/>
        <end position="331"/>
    </location>
</feature>
<dbReference type="InParanoid" id="A0A7R8UTM5"/>
<feature type="region of interest" description="Disordered" evidence="1">
    <location>
        <begin position="658"/>
        <end position="678"/>
    </location>
</feature>
<dbReference type="OrthoDB" id="7853844at2759"/>
<feature type="region of interest" description="Disordered" evidence="1">
    <location>
        <begin position="357"/>
        <end position="414"/>
    </location>
</feature>
<dbReference type="EMBL" id="LR899011">
    <property type="protein sequence ID" value="CAD7085748.1"/>
    <property type="molecule type" value="Genomic_DNA"/>
</dbReference>
<gene>
    <name evidence="2" type="ORF">HERILL_LOCUS8569</name>
</gene>
<feature type="compositionally biased region" description="Polar residues" evidence="1">
    <location>
        <begin position="119"/>
        <end position="129"/>
    </location>
</feature>
<organism evidence="2 3">
    <name type="scientific">Hermetia illucens</name>
    <name type="common">Black soldier fly</name>
    <dbReference type="NCBI Taxonomy" id="343691"/>
    <lineage>
        <taxon>Eukaryota</taxon>
        <taxon>Metazoa</taxon>
        <taxon>Ecdysozoa</taxon>
        <taxon>Arthropoda</taxon>
        <taxon>Hexapoda</taxon>
        <taxon>Insecta</taxon>
        <taxon>Pterygota</taxon>
        <taxon>Neoptera</taxon>
        <taxon>Endopterygota</taxon>
        <taxon>Diptera</taxon>
        <taxon>Brachycera</taxon>
        <taxon>Stratiomyomorpha</taxon>
        <taxon>Stratiomyidae</taxon>
        <taxon>Hermetiinae</taxon>
        <taxon>Hermetia</taxon>
    </lineage>
</organism>
<keyword evidence="3" id="KW-1185">Reference proteome</keyword>
<feature type="region of interest" description="Disordered" evidence="1">
    <location>
        <begin position="740"/>
        <end position="759"/>
    </location>
</feature>
<protein>
    <submittedName>
        <fullName evidence="2">Uncharacterized protein</fullName>
    </submittedName>
</protein>
<dbReference type="Proteomes" id="UP000594454">
    <property type="component" value="Chromosome 3"/>
</dbReference>
<evidence type="ECO:0000256" key="1">
    <source>
        <dbReference type="SAM" id="MobiDB-lite"/>
    </source>
</evidence>
<name>A0A7R8UTM5_HERIL</name>
<feature type="compositionally biased region" description="Basic and acidic residues" evidence="1">
    <location>
        <begin position="390"/>
        <end position="401"/>
    </location>
</feature>